<name>A0A0G0UWI9_9BACT</name>
<proteinExistence type="predicted"/>
<dbReference type="AlphaFoldDB" id="A0A0G0UWI9"/>
<dbReference type="Proteomes" id="UP000034293">
    <property type="component" value="Unassembled WGS sequence"/>
</dbReference>
<sequence>MFVPNEDSPRDFKELMEDEFGVETQVEKEEVKKLIDTSNFKPITCDELTKILGLTIKRDETNKIITFLAQLSAFTEDSQLNISFNAPSSTGKSFIPLEIVKLFPDEDVIKLGNCSPTAFYHEQGEYDKATNTIKVDLSRKIIIFLDQPNIQLLERTRSLLSHDEKIIKAKITDKNQKGGNRTKTVAIKGFPAVIFCTAGLRLDEQEATRFLLLSPEINNEKIREAIFEKIKKEADSKGYKEITERDPDRKLLKDRILAIKEANIQEIKIGNSKLVEEEFFKGIKQTKPRHQRDIARVISLIKVLALLNLWFREKDGDAIVANDDDIKEAFKIWISISESQELNLPPYVLNLYKDVILGAYSAVKRGLSRQEIMKKHFEVYGRFLPDWQLRQWIIPMLETSGLITQEADSFDKRKILISPTSEINSESDGGVDAFLLAQEVFSENKT</sequence>
<reference evidence="1 2" key="1">
    <citation type="journal article" date="2015" name="Nature">
        <title>rRNA introns, odd ribosomes, and small enigmatic genomes across a large radiation of phyla.</title>
        <authorList>
            <person name="Brown C.T."/>
            <person name="Hug L.A."/>
            <person name="Thomas B.C."/>
            <person name="Sharon I."/>
            <person name="Castelle C.J."/>
            <person name="Singh A."/>
            <person name="Wilkins M.J."/>
            <person name="Williams K.H."/>
            <person name="Banfield J.F."/>
        </authorList>
    </citation>
    <scope>NUCLEOTIDE SEQUENCE [LARGE SCALE GENOMIC DNA]</scope>
</reference>
<organism evidence="1 2">
    <name type="scientific">Candidatus Woesebacteria bacterium GW2011_GWA1_40_43</name>
    <dbReference type="NCBI Taxonomy" id="1618553"/>
    <lineage>
        <taxon>Bacteria</taxon>
        <taxon>Candidatus Woeseibacteriota</taxon>
    </lineage>
</organism>
<comment type="caution">
    <text evidence="1">The sequence shown here is derived from an EMBL/GenBank/DDBJ whole genome shotgun (WGS) entry which is preliminary data.</text>
</comment>
<evidence type="ECO:0008006" key="3">
    <source>
        <dbReference type="Google" id="ProtNLM"/>
    </source>
</evidence>
<protein>
    <recommendedName>
        <fullName evidence="3">DUF3987 domain-containing protein</fullName>
    </recommendedName>
</protein>
<dbReference type="EMBL" id="LBZA01000013">
    <property type="protein sequence ID" value="KKR64045.1"/>
    <property type="molecule type" value="Genomic_DNA"/>
</dbReference>
<evidence type="ECO:0000313" key="2">
    <source>
        <dbReference type="Proteomes" id="UP000034293"/>
    </source>
</evidence>
<gene>
    <name evidence="1" type="ORF">UU02_C0013G0003</name>
</gene>
<accession>A0A0G0UWI9</accession>
<evidence type="ECO:0000313" key="1">
    <source>
        <dbReference type="EMBL" id="KKR64045.1"/>
    </source>
</evidence>